<name>A0A8J8NGV2_HALGN</name>
<accession>A0A8J8NGV2</accession>
<dbReference type="Proteomes" id="UP000785679">
    <property type="component" value="Unassembled WGS sequence"/>
</dbReference>
<sequence length="153" mass="18024">MSPCLNSATQLQIIKNHTFSWRQNIETCELLQRLCAPQLASRFQGFKQIQTDEKTVQFNSKGTQPYELQIHWYCNTPTPQQVKVSLTTQYFETVTFTLIQYVLKKNKQINQVRLLNIKSKLYKKESLSWDAQALYSLNLNYLKNSYGHFTGYR</sequence>
<dbReference type="AlphaFoldDB" id="A0A8J8NGV2"/>
<keyword evidence="2" id="KW-1185">Reference proteome</keyword>
<comment type="caution">
    <text evidence="1">The sequence shown here is derived from an EMBL/GenBank/DDBJ whole genome shotgun (WGS) entry which is preliminary data.</text>
</comment>
<protein>
    <submittedName>
        <fullName evidence="1">Uncharacterized protein</fullName>
    </submittedName>
</protein>
<proteinExistence type="predicted"/>
<evidence type="ECO:0000313" key="1">
    <source>
        <dbReference type="EMBL" id="TNV74484.1"/>
    </source>
</evidence>
<reference evidence="1" key="1">
    <citation type="submission" date="2019-06" db="EMBL/GenBank/DDBJ databases">
        <authorList>
            <person name="Zheng W."/>
        </authorList>
    </citation>
    <scope>NUCLEOTIDE SEQUENCE</scope>
    <source>
        <strain evidence="1">QDHG01</strain>
    </source>
</reference>
<dbReference type="EMBL" id="RRYP01016940">
    <property type="protein sequence ID" value="TNV74484.1"/>
    <property type="molecule type" value="Genomic_DNA"/>
</dbReference>
<organism evidence="1 2">
    <name type="scientific">Halteria grandinella</name>
    <dbReference type="NCBI Taxonomy" id="5974"/>
    <lineage>
        <taxon>Eukaryota</taxon>
        <taxon>Sar</taxon>
        <taxon>Alveolata</taxon>
        <taxon>Ciliophora</taxon>
        <taxon>Intramacronucleata</taxon>
        <taxon>Spirotrichea</taxon>
        <taxon>Stichotrichia</taxon>
        <taxon>Sporadotrichida</taxon>
        <taxon>Halteriidae</taxon>
        <taxon>Halteria</taxon>
    </lineage>
</organism>
<gene>
    <name evidence="1" type="ORF">FGO68_gene3058</name>
</gene>
<evidence type="ECO:0000313" key="2">
    <source>
        <dbReference type="Proteomes" id="UP000785679"/>
    </source>
</evidence>